<evidence type="ECO:0000256" key="1">
    <source>
        <dbReference type="ARBA" id="ARBA00004123"/>
    </source>
</evidence>
<evidence type="ECO:0000256" key="6">
    <source>
        <dbReference type="SAM" id="Phobius"/>
    </source>
</evidence>
<feature type="transmembrane region" description="Helical" evidence="6">
    <location>
        <begin position="234"/>
        <end position="255"/>
    </location>
</feature>
<comment type="subcellular location">
    <subcellularLocation>
        <location evidence="1">Nucleus</location>
    </subcellularLocation>
</comment>
<feature type="transmembrane region" description="Helical" evidence="6">
    <location>
        <begin position="26"/>
        <end position="45"/>
    </location>
</feature>
<keyword evidence="4" id="KW-0804">Transcription</keyword>
<evidence type="ECO:0000313" key="8">
    <source>
        <dbReference type="Proteomes" id="UP000320333"/>
    </source>
</evidence>
<proteinExistence type="predicted"/>
<dbReference type="STRING" id="246404.A0A507ERS3"/>
<evidence type="ECO:0000256" key="3">
    <source>
        <dbReference type="ARBA" id="ARBA00023015"/>
    </source>
</evidence>
<keyword evidence="5" id="KW-0539">Nucleus</keyword>
<organism evidence="7 8">
    <name type="scientific">Chytriomyces confervae</name>
    <dbReference type="NCBI Taxonomy" id="246404"/>
    <lineage>
        <taxon>Eukaryota</taxon>
        <taxon>Fungi</taxon>
        <taxon>Fungi incertae sedis</taxon>
        <taxon>Chytridiomycota</taxon>
        <taxon>Chytridiomycota incertae sedis</taxon>
        <taxon>Chytridiomycetes</taxon>
        <taxon>Chytridiales</taxon>
        <taxon>Chytriomycetaceae</taxon>
        <taxon>Chytriomyces</taxon>
    </lineage>
</organism>
<dbReference type="EMBL" id="QEAP01000467">
    <property type="protein sequence ID" value="TPX65888.1"/>
    <property type="molecule type" value="Genomic_DNA"/>
</dbReference>
<keyword evidence="2" id="KW-0479">Metal-binding</keyword>
<evidence type="ECO:0000313" key="7">
    <source>
        <dbReference type="EMBL" id="TPX65888.1"/>
    </source>
</evidence>
<dbReference type="GO" id="GO:0046872">
    <property type="term" value="F:metal ion binding"/>
    <property type="evidence" value="ECO:0007669"/>
    <property type="project" value="UniProtKB-KW"/>
</dbReference>
<dbReference type="AlphaFoldDB" id="A0A507ERS3"/>
<name>A0A507ERS3_9FUNG</name>
<dbReference type="CDD" id="cd12148">
    <property type="entry name" value="fungal_TF_MHR"/>
    <property type="match status" value="1"/>
</dbReference>
<accession>A0A507ERS3</accession>
<reference evidence="7 8" key="1">
    <citation type="journal article" date="2019" name="Sci. Rep.">
        <title>Comparative genomics of chytrid fungi reveal insights into the obligate biotrophic and pathogenic lifestyle of Synchytrium endobioticum.</title>
        <authorList>
            <person name="van de Vossenberg B.T.L.H."/>
            <person name="Warris S."/>
            <person name="Nguyen H.D.T."/>
            <person name="van Gent-Pelzer M.P.E."/>
            <person name="Joly D.L."/>
            <person name="van de Geest H.C."/>
            <person name="Bonants P.J.M."/>
            <person name="Smith D.S."/>
            <person name="Levesque C.A."/>
            <person name="van der Lee T.A.J."/>
        </authorList>
    </citation>
    <scope>NUCLEOTIDE SEQUENCE [LARGE SCALE GENOMIC DNA]</scope>
    <source>
        <strain evidence="7 8">CBS 675.73</strain>
    </source>
</reference>
<dbReference type="InterPro" id="IPR050815">
    <property type="entry name" value="TF_fung"/>
</dbReference>
<evidence type="ECO:0000256" key="2">
    <source>
        <dbReference type="ARBA" id="ARBA00022723"/>
    </source>
</evidence>
<evidence type="ECO:0008006" key="9">
    <source>
        <dbReference type="Google" id="ProtNLM"/>
    </source>
</evidence>
<gene>
    <name evidence="7" type="ORF">CcCBS67573_g08002</name>
</gene>
<keyword evidence="6" id="KW-0812">Transmembrane</keyword>
<dbReference type="PANTHER" id="PTHR47338">
    <property type="entry name" value="ZN(II)2CYS6 TRANSCRIPTION FACTOR (EUROFUNG)-RELATED"/>
    <property type="match status" value="1"/>
</dbReference>
<evidence type="ECO:0000256" key="5">
    <source>
        <dbReference type="ARBA" id="ARBA00023242"/>
    </source>
</evidence>
<dbReference type="Proteomes" id="UP000320333">
    <property type="component" value="Unassembled WGS sequence"/>
</dbReference>
<dbReference type="OrthoDB" id="2143814at2759"/>
<dbReference type="PANTHER" id="PTHR47338:SF5">
    <property type="entry name" value="ZN(II)2CYS6 TRANSCRIPTION FACTOR (EUROFUNG)"/>
    <property type="match status" value="1"/>
</dbReference>
<keyword evidence="3" id="KW-0805">Transcription regulation</keyword>
<dbReference type="GO" id="GO:0005634">
    <property type="term" value="C:nucleus"/>
    <property type="evidence" value="ECO:0007669"/>
    <property type="project" value="UniProtKB-SubCell"/>
</dbReference>
<keyword evidence="6" id="KW-0472">Membrane</keyword>
<keyword evidence="8" id="KW-1185">Reference proteome</keyword>
<comment type="caution">
    <text evidence="7">The sequence shown here is derived from an EMBL/GenBank/DDBJ whole genome shotgun (WGS) entry which is preliminary data.</text>
</comment>
<keyword evidence="6" id="KW-1133">Transmembrane helix</keyword>
<dbReference type="GO" id="GO:0000981">
    <property type="term" value="F:DNA-binding transcription factor activity, RNA polymerase II-specific"/>
    <property type="evidence" value="ECO:0007669"/>
    <property type="project" value="InterPro"/>
</dbReference>
<feature type="transmembrane region" description="Helical" evidence="6">
    <location>
        <begin position="190"/>
        <end position="214"/>
    </location>
</feature>
<evidence type="ECO:0000256" key="4">
    <source>
        <dbReference type="ARBA" id="ARBA00023163"/>
    </source>
</evidence>
<protein>
    <recommendedName>
        <fullName evidence="9">Transcription factor domain-containing protein</fullName>
    </recommendedName>
</protein>
<sequence length="734" mass="82180">MFTDPLRLKGLRRSGEARLNKKCKRFVLVVLLLGLAVVVAVAVFADSSHSHPTDTARDDPLQDLDSTTDVSIHTVTHAESGQQLRQLDVSHVPSLGNPSSQSNIPSELQQYIPPPSYTLSQIINVASNMQFVDEETVGPMDVDHQDRMPTYGEYEMLVAVVCGHPLLFRNSFLMFDPFLLMESYFREPPALRYTFICVCAQVLQLPKLICLDYYNRARKAIFKDLKPAVKSVQALYYVAVFALLYGQVAMAFPAMERAVHMAMLLQLDHDPDDIESLRDTMTEKEKEDWRRTFWVFNYGLKTMRLDVGPDVHVFTPQGVKPCRDFGYALGGPLDENSIGSQFYFCGLVDVMQEILDFVRTPPLTLMHLVGHSRIKIAILETKLRTFHSQVPARLVINPPTLTWTCLNHTERGGMIVLFMYYRAALCSLHRPTLYLSATSAFKTPTASKHSLHIRHSIYTSLENAVEIWTVCSQIVALTSLDRTAAEIHVPSASTVALPHLKQNVPINKEMSSFPFPVPSITPVFPVGAPGTACTSTMVVTQLSAVFWQESFGLCMGLYEAAVVFWFVLCRMGKAWWNSAANSAHPASTLGAGESVSSLRRRYYECIQDLARALRLFETVMGDGELRTDARAPTPNMMTPLVDCIEAMLVEISQQDEFAAKEAMKSSADSTFVNCDALVFEMQVLSLETTVPVDVVRQNRSPWVLLGLLGIDVGGKFRWGAAYETAWKEFWENEA</sequence>